<gene>
    <name evidence="4" type="ORF">M8C21_022959</name>
</gene>
<protein>
    <recommendedName>
        <fullName evidence="3">NAB domain-containing protein</fullName>
    </recommendedName>
</protein>
<dbReference type="AlphaFoldDB" id="A0AAD5BLM8"/>
<name>A0AAD5BLM8_AMBAR</name>
<dbReference type="Pfam" id="PF24918">
    <property type="entry name" value="NET2A_C"/>
    <property type="match status" value="1"/>
</dbReference>
<evidence type="ECO:0000259" key="3">
    <source>
        <dbReference type="PROSITE" id="PS51774"/>
    </source>
</evidence>
<evidence type="ECO:0000256" key="2">
    <source>
        <dbReference type="SAM" id="Coils"/>
    </source>
</evidence>
<feature type="coiled-coil region" evidence="2">
    <location>
        <begin position="194"/>
        <end position="249"/>
    </location>
</feature>
<dbReference type="PANTHER" id="PTHR31631:SF3">
    <property type="entry name" value="PROTEIN NETWORKED 2B"/>
    <property type="match status" value="1"/>
</dbReference>
<dbReference type="InterPro" id="IPR011684">
    <property type="entry name" value="NAB"/>
</dbReference>
<sequence>MLSRAARNAYSWWWASHIRTKQSKWLDQNMQDMEEKVEYILKIMTEDGDSFRVRAEQYYRKRPELVNFVEDTFRGYRALAERYDHMSRDLQSANRTIAMVFPERVRMSIDDDEYDDLSSNVDEYENTVTTSSHVPAPLPLPPKQNYHPKMESVVQAMLKKKSKMPTMMMSKRGLLKIGVNEKASRVSNSSGLSKDEAVDEIDKLQKEILEFQTEKEFVRSSYESALSKYWEIENKINEMHTKISNLQHEFAVGEVMDDQDAQTLMSSSLLNMCKDTLDKLKCKQKRFKTEAAVEHHRVDAIRKMYEAIIEWNIEDKNVEKSEDNDQEEFDKKESENIEDKKVMTISEVAEKIEQLVDKVISLETDLASQTALIMRLRFEIDELQEKFQSLEQENSNHADVSNNKNIKIKKLHEELERVQKLDKQIKAQNMHLETSFDEASVTFDNLSKDILNAKPDDVTHEDDMIFQEEKKKTERNAKLEEKEEENLRKYSIEKLDDDENVAFKGSLQVVRKDQDDDYNGEEDEPNWNLIFSHGIEDREKMLIEEYSSTLKSFREVKQKLNETEKRNRARSFKCAVEMKMLRNANDSKDVEIRSLYEKLKLLETNIQNHELGETTDIELMKASNAIDEGTHRIEEHIDAEARELVDGGLQTSKEIDETTEFGLMKGPNSVDDVTNHEQQEIIDTTKQRSITEGANEGHKIPEIEEEIRTEIEDLRKENIELWLRFSTAYHQINRFQESFHDLIQEIKQLKEKKHEHGSSYKHRLHPHHQSSIALDIRPLYQHMRDMQTEVILWLEKSGILQDDLQHRLTSLSDIQNELSDLTKEVPESKTTNVKLNNYQAAKFQGEVLNMKQENAKVLDELREASERVRMLQVEIEKNLSNLDEEVGPKKKPNTSTKIPFRSILFGSKLRKKNKPSLFACMSPSLQRQYSKLQESKT</sequence>
<accession>A0AAD5BLM8</accession>
<evidence type="ECO:0000313" key="4">
    <source>
        <dbReference type="EMBL" id="KAI7725662.1"/>
    </source>
</evidence>
<dbReference type="InterPro" id="IPR056888">
    <property type="entry name" value="NET2A-D/KIP1-like_dom"/>
</dbReference>
<dbReference type="PANTHER" id="PTHR31631">
    <property type="entry name" value="PROTEIN NETWORKED 2D"/>
    <property type="match status" value="1"/>
</dbReference>
<dbReference type="Proteomes" id="UP001206925">
    <property type="component" value="Unassembled WGS sequence"/>
</dbReference>
<dbReference type="EMBL" id="JAMZMK010011885">
    <property type="protein sequence ID" value="KAI7725662.1"/>
    <property type="molecule type" value="Genomic_DNA"/>
</dbReference>
<feature type="coiled-coil region" evidence="2">
    <location>
        <begin position="847"/>
        <end position="881"/>
    </location>
</feature>
<keyword evidence="1 2" id="KW-0175">Coiled coil</keyword>
<feature type="domain" description="NAB" evidence="3">
    <location>
        <begin position="10"/>
        <end position="90"/>
    </location>
</feature>
<feature type="coiled-coil region" evidence="2">
    <location>
        <begin position="345"/>
        <end position="428"/>
    </location>
</feature>
<proteinExistence type="predicted"/>
<dbReference type="Pfam" id="PF25014">
    <property type="entry name" value="NET2A"/>
    <property type="match status" value="1"/>
</dbReference>
<evidence type="ECO:0000313" key="5">
    <source>
        <dbReference type="Proteomes" id="UP001206925"/>
    </source>
</evidence>
<dbReference type="PROSITE" id="PS51774">
    <property type="entry name" value="NAB"/>
    <property type="match status" value="1"/>
</dbReference>
<dbReference type="GO" id="GO:0003779">
    <property type="term" value="F:actin binding"/>
    <property type="evidence" value="ECO:0007669"/>
    <property type="project" value="InterPro"/>
</dbReference>
<organism evidence="4 5">
    <name type="scientific">Ambrosia artemisiifolia</name>
    <name type="common">Common ragweed</name>
    <dbReference type="NCBI Taxonomy" id="4212"/>
    <lineage>
        <taxon>Eukaryota</taxon>
        <taxon>Viridiplantae</taxon>
        <taxon>Streptophyta</taxon>
        <taxon>Embryophyta</taxon>
        <taxon>Tracheophyta</taxon>
        <taxon>Spermatophyta</taxon>
        <taxon>Magnoliopsida</taxon>
        <taxon>eudicotyledons</taxon>
        <taxon>Gunneridae</taxon>
        <taxon>Pentapetalae</taxon>
        <taxon>asterids</taxon>
        <taxon>campanulids</taxon>
        <taxon>Asterales</taxon>
        <taxon>Asteraceae</taxon>
        <taxon>Asteroideae</taxon>
        <taxon>Heliantheae alliance</taxon>
        <taxon>Heliantheae</taxon>
        <taxon>Ambrosia</taxon>
    </lineage>
</organism>
<reference evidence="4" key="1">
    <citation type="submission" date="2022-06" db="EMBL/GenBank/DDBJ databases">
        <title>Uncovering the hologenomic basis of an extraordinary plant invasion.</title>
        <authorList>
            <person name="Bieker V.C."/>
            <person name="Martin M.D."/>
            <person name="Gilbert T."/>
            <person name="Hodgins K."/>
            <person name="Battlay P."/>
            <person name="Petersen B."/>
            <person name="Wilson J."/>
        </authorList>
    </citation>
    <scope>NUCLEOTIDE SEQUENCE</scope>
    <source>
        <strain evidence="4">AA19_3_7</strain>
        <tissue evidence="4">Leaf</tissue>
    </source>
</reference>
<dbReference type="InterPro" id="IPR056889">
    <property type="entry name" value="NET2A-D/KIP1-like_C"/>
</dbReference>
<evidence type="ECO:0000256" key="1">
    <source>
        <dbReference type="ARBA" id="ARBA00023054"/>
    </source>
</evidence>
<dbReference type="Pfam" id="PF07765">
    <property type="entry name" value="KIP1"/>
    <property type="match status" value="1"/>
</dbReference>
<dbReference type="Gene3D" id="1.20.5.170">
    <property type="match status" value="1"/>
</dbReference>
<keyword evidence="5" id="KW-1185">Reference proteome</keyword>
<comment type="caution">
    <text evidence="4">The sequence shown here is derived from an EMBL/GenBank/DDBJ whole genome shotgun (WGS) entry which is preliminary data.</text>
</comment>